<dbReference type="PROSITE" id="PS50949">
    <property type="entry name" value="HTH_GNTR"/>
    <property type="match status" value="1"/>
</dbReference>
<keyword evidence="2" id="KW-0238">DNA-binding</keyword>
<dbReference type="GO" id="GO:0003700">
    <property type="term" value="F:DNA-binding transcription factor activity"/>
    <property type="evidence" value="ECO:0007669"/>
    <property type="project" value="InterPro"/>
</dbReference>
<dbReference type="RefSeq" id="WP_072300291.1">
    <property type="nucleotide sequence ID" value="NZ_FPIP01000004.1"/>
</dbReference>
<evidence type="ECO:0000259" key="4">
    <source>
        <dbReference type="PROSITE" id="PS50949"/>
    </source>
</evidence>
<dbReference type="CDD" id="cd07377">
    <property type="entry name" value="WHTH_GntR"/>
    <property type="match status" value="1"/>
</dbReference>
<dbReference type="SMART" id="SM00345">
    <property type="entry name" value="HTH_GNTR"/>
    <property type="match status" value="1"/>
</dbReference>
<dbReference type="Proteomes" id="UP000183461">
    <property type="component" value="Unassembled WGS sequence"/>
</dbReference>
<proteinExistence type="predicted"/>
<name>A0A1K1NIE5_RUMFL</name>
<dbReference type="AlphaFoldDB" id="A0A1K1NIE5"/>
<dbReference type="PANTHER" id="PTHR38445:SF7">
    <property type="entry name" value="GNTR-FAMILY TRANSCRIPTIONAL REGULATOR"/>
    <property type="match status" value="1"/>
</dbReference>
<dbReference type="Gene3D" id="1.10.10.10">
    <property type="entry name" value="Winged helix-like DNA-binding domain superfamily/Winged helix DNA-binding domain"/>
    <property type="match status" value="1"/>
</dbReference>
<dbReference type="InterPro" id="IPR036388">
    <property type="entry name" value="WH-like_DNA-bd_sf"/>
</dbReference>
<protein>
    <submittedName>
        <fullName evidence="5">GntR family transcriptional regulator</fullName>
    </submittedName>
</protein>
<keyword evidence="3" id="KW-0804">Transcription</keyword>
<dbReference type="EMBL" id="FPIP01000004">
    <property type="protein sequence ID" value="SFW35100.1"/>
    <property type="molecule type" value="Genomic_DNA"/>
</dbReference>
<accession>A0A1K1NIE5</accession>
<dbReference type="GO" id="GO:0003677">
    <property type="term" value="F:DNA binding"/>
    <property type="evidence" value="ECO:0007669"/>
    <property type="project" value="UniProtKB-KW"/>
</dbReference>
<feature type="domain" description="HTH gntR-type" evidence="4">
    <location>
        <begin position="11"/>
        <end position="79"/>
    </location>
</feature>
<dbReference type="Pfam" id="PF00392">
    <property type="entry name" value="GntR"/>
    <property type="match status" value="1"/>
</dbReference>
<organism evidence="5 6">
    <name type="scientific">Ruminococcus flavefaciens</name>
    <dbReference type="NCBI Taxonomy" id="1265"/>
    <lineage>
        <taxon>Bacteria</taxon>
        <taxon>Bacillati</taxon>
        <taxon>Bacillota</taxon>
        <taxon>Clostridia</taxon>
        <taxon>Eubacteriales</taxon>
        <taxon>Oscillospiraceae</taxon>
        <taxon>Ruminococcus</taxon>
    </lineage>
</organism>
<dbReference type="InterPro" id="IPR036390">
    <property type="entry name" value="WH_DNA-bd_sf"/>
</dbReference>
<evidence type="ECO:0000313" key="6">
    <source>
        <dbReference type="Proteomes" id="UP000183461"/>
    </source>
</evidence>
<dbReference type="InterPro" id="IPR000524">
    <property type="entry name" value="Tscrpt_reg_HTH_GntR"/>
</dbReference>
<dbReference type="SUPFAM" id="SSF46785">
    <property type="entry name" value="Winged helix' DNA-binding domain"/>
    <property type="match status" value="1"/>
</dbReference>
<evidence type="ECO:0000256" key="3">
    <source>
        <dbReference type="ARBA" id="ARBA00023163"/>
    </source>
</evidence>
<reference evidence="5 6" key="1">
    <citation type="submission" date="2016-11" db="EMBL/GenBank/DDBJ databases">
        <authorList>
            <person name="Jaros S."/>
            <person name="Januszkiewicz K."/>
            <person name="Wedrychowicz H."/>
        </authorList>
    </citation>
    <scope>NUCLEOTIDE SEQUENCE [LARGE SCALE GENOMIC DNA]</scope>
    <source>
        <strain evidence="5 6">YL228</strain>
    </source>
</reference>
<sequence length="123" mass="13977">MKIVIKNKSELPIYEQIEQQIKAQILEGKIAEDEQLPSIRQLARDLKISVITTTRVYNDLAEEGFIISVTGKGYFVAPSNNELLRERMLCEMEEGFEKAVLNGRNAGLSDDEIVATLKKFMEE</sequence>
<evidence type="ECO:0000256" key="1">
    <source>
        <dbReference type="ARBA" id="ARBA00023015"/>
    </source>
</evidence>
<gene>
    <name evidence="5" type="ORF">SAMN02910280_2039</name>
</gene>
<evidence type="ECO:0000313" key="5">
    <source>
        <dbReference type="EMBL" id="SFW35100.1"/>
    </source>
</evidence>
<evidence type="ECO:0000256" key="2">
    <source>
        <dbReference type="ARBA" id="ARBA00023125"/>
    </source>
</evidence>
<keyword evidence="1" id="KW-0805">Transcription regulation</keyword>
<dbReference type="PANTHER" id="PTHR38445">
    <property type="entry name" value="HTH-TYPE TRANSCRIPTIONAL REPRESSOR YTRA"/>
    <property type="match status" value="1"/>
</dbReference>